<reference evidence="1 2" key="1">
    <citation type="submission" date="2014-02" db="EMBL/GenBank/DDBJ databases">
        <authorList>
            <person name="Sears C."/>
            <person name="Carroll K."/>
            <person name="Sack B.R."/>
            <person name="Qadri F."/>
            <person name="Myers L.L."/>
            <person name="Chung G.-T."/>
            <person name="Escheverria P."/>
            <person name="Fraser C.M."/>
            <person name="Sadzewicz L."/>
            <person name="Shefchek K.A."/>
            <person name="Tallon L."/>
            <person name="Das S.P."/>
            <person name="Daugherty S."/>
            <person name="Mongodin E.F."/>
        </authorList>
    </citation>
    <scope>NUCLEOTIDE SEQUENCE [LARGE SCALE GENOMIC DNA]</scope>
    <source>
        <strain evidence="2">3998T(B)3</strain>
    </source>
</reference>
<name>A0A015XD15_BACFG</name>
<evidence type="ECO:0000313" key="1">
    <source>
        <dbReference type="EMBL" id="EXY90555.1"/>
    </source>
</evidence>
<proteinExistence type="predicted"/>
<dbReference type="Proteomes" id="UP000020773">
    <property type="component" value="Unassembled WGS sequence"/>
</dbReference>
<evidence type="ECO:0000313" key="2">
    <source>
        <dbReference type="Proteomes" id="UP000020773"/>
    </source>
</evidence>
<organism evidence="1 2">
    <name type="scientific">Bacteroides fragilis str. 3998T(B)3</name>
    <dbReference type="NCBI Taxonomy" id="1339316"/>
    <lineage>
        <taxon>Bacteria</taxon>
        <taxon>Pseudomonadati</taxon>
        <taxon>Bacteroidota</taxon>
        <taxon>Bacteroidia</taxon>
        <taxon>Bacteroidales</taxon>
        <taxon>Bacteroidaceae</taxon>
        <taxon>Bacteroides</taxon>
    </lineage>
</organism>
<dbReference type="EMBL" id="JGDB01000155">
    <property type="protein sequence ID" value="EXY90555.1"/>
    <property type="molecule type" value="Genomic_DNA"/>
</dbReference>
<comment type="caution">
    <text evidence="1">The sequence shown here is derived from an EMBL/GenBank/DDBJ whole genome shotgun (WGS) entry which is preliminary data.</text>
</comment>
<accession>A0A015XD15</accession>
<dbReference type="AlphaFoldDB" id="A0A015XD15"/>
<gene>
    <name evidence="1" type="ORF">M125_2741</name>
</gene>
<protein>
    <submittedName>
        <fullName evidence="1">Uncharacterized protein</fullName>
    </submittedName>
</protein>
<sequence length="37" mass="4226">MIVCQWDLFGYVMHNIESLIAANIEILSCGKQINNML</sequence>